<evidence type="ECO:0000313" key="1">
    <source>
        <dbReference type="EMBL" id="AKJ72660.1"/>
    </source>
</evidence>
<accession>A0A0K0N751</accession>
<dbReference type="EMBL" id="KR063281">
    <property type="protein sequence ID" value="AKJ72660.1"/>
    <property type="molecule type" value="Genomic_DNA"/>
</dbReference>
<sequence>MPKPRTPESIKELIGDAMTLDIRGTVGAAWVSKDAKLRENYRDFLDRKFEYQRSVESLIEELGLDYLSARFDSNGYLVGFEGTSEMFLDKTDKNFKPIPSDWRLDPNRRLVVPRTKTVENRASDTCRQFYALRDAPSLAKALPELPTHFVAEFENRFGKPVRSKVFPVRYVLGVDCLLAICSVHPDDPNVLESEKLFNRLWSEVPTHIFPKQKAK</sequence>
<proteinExistence type="predicted"/>
<reference evidence="1 2" key="1">
    <citation type="journal article" date="2015" name="PLoS ONE">
        <title>Lysis to Kill: Evaluation of the Lytic Abilities, and Genomics of Nine Bacteriophages Infective for Gordonia spp. and Their Potential Use in Activated Sludge Foam Biocontrol.</title>
        <authorList>
            <person name="Dyson Z.A."/>
            <person name="Tucci J."/>
            <person name="Seviour R.J."/>
            <person name="Petrovski S."/>
        </authorList>
    </citation>
    <scope>NUCLEOTIDE SEQUENCE [LARGE SCALE GENOMIC DNA]</scope>
</reference>
<name>A0A0K0N751_9CAUD</name>
<gene>
    <name evidence="1" type="ORF">GMA2_122</name>
</gene>
<evidence type="ECO:0000313" key="2">
    <source>
        <dbReference type="Proteomes" id="UP000221359"/>
    </source>
</evidence>
<organism evidence="1 2">
    <name type="scientific">Gordonia phage GMA2</name>
    <dbReference type="NCBI Taxonomy" id="1647283"/>
    <lineage>
        <taxon>Viruses</taxon>
        <taxon>Duplodnaviria</taxon>
        <taxon>Heunggongvirae</taxon>
        <taxon>Uroviricota</taxon>
        <taxon>Caudoviricetes</taxon>
        <taxon>Gimaduovirus</taxon>
        <taxon>Gimaduovirus GMA2</taxon>
    </lineage>
</organism>
<keyword evidence="2" id="KW-1185">Reference proteome</keyword>
<dbReference type="Proteomes" id="UP000221359">
    <property type="component" value="Segment"/>
</dbReference>
<protein>
    <submittedName>
        <fullName evidence="1">Uncharacterized protein</fullName>
    </submittedName>
</protein>